<dbReference type="AlphaFoldDB" id="A0A2S7FDM4"/>
<dbReference type="Proteomes" id="UP000238081">
    <property type="component" value="Unassembled WGS sequence"/>
</dbReference>
<organism evidence="2 3">
    <name type="scientific">Clostridium butyricum</name>
    <dbReference type="NCBI Taxonomy" id="1492"/>
    <lineage>
        <taxon>Bacteria</taxon>
        <taxon>Bacillati</taxon>
        <taxon>Bacillota</taxon>
        <taxon>Clostridia</taxon>
        <taxon>Eubacteriales</taxon>
        <taxon>Clostridiaceae</taxon>
        <taxon>Clostridium</taxon>
    </lineage>
</organism>
<feature type="domain" description="Virulence-associated protein E-like" evidence="1">
    <location>
        <begin position="140"/>
        <end position="336"/>
    </location>
</feature>
<dbReference type="Pfam" id="PF05272">
    <property type="entry name" value="VapE-like_dom"/>
    <property type="match status" value="1"/>
</dbReference>
<evidence type="ECO:0000259" key="1">
    <source>
        <dbReference type="Pfam" id="PF05272"/>
    </source>
</evidence>
<dbReference type="RefSeq" id="WP_043662914.1">
    <property type="nucleotide sequence ID" value="NZ_JSEG01000005.1"/>
</dbReference>
<gene>
    <name evidence="2" type="ORF">AWN73_09815</name>
</gene>
<dbReference type="InterPro" id="IPR007936">
    <property type="entry name" value="VapE-like_dom"/>
</dbReference>
<evidence type="ECO:0000313" key="3">
    <source>
        <dbReference type="Proteomes" id="UP000238081"/>
    </source>
</evidence>
<dbReference type="PANTHER" id="PTHR34985:SF1">
    <property type="entry name" value="SLR0554 PROTEIN"/>
    <property type="match status" value="1"/>
</dbReference>
<evidence type="ECO:0000313" key="2">
    <source>
        <dbReference type="EMBL" id="PPV16556.1"/>
    </source>
</evidence>
<reference evidence="2 3" key="1">
    <citation type="submission" date="2016-01" db="EMBL/GenBank/DDBJ databases">
        <title>Characterization of the Clostridium difficile lineages that are prevalent in Hong Kong and China.</title>
        <authorList>
            <person name="Kwok J.S.-L."/>
            <person name="Lam W.-Y."/>
            <person name="Ip M."/>
            <person name="Chan T.-F."/>
            <person name="Hawkey P.M."/>
            <person name="Tsui S.K.-W."/>
        </authorList>
    </citation>
    <scope>NUCLEOTIDE SEQUENCE [LARGE SCALE GENOMIC DNA]</scope>
    <source>
        <strain evidence="2 3">300064</strain>
    </source>
</reference>
<dbReference type="PANTHER" id="PTHR34985">
    <property type="entry name" value="SLR0554 PROTEIN"/>
    <property type="match status" value="1"/>
</dbReference>
<protein>
    <recommendedName>
        <fullName evidence="1">Virulence-associated protein E-like domain-containing protein</fullName>
    </recommendedName>
</protein>
<sequence length="413" mass="48656">MSRVITMQDVKNERIDNIEWKYEGIKKDETSYPLKVWENLECILDKYNIRLSYNVVNKEIISSIEDSTRNSLLTDIHSLNLKEFLNLTREETANAMTRIAEKNKFNPFVELLKANENNDYEIIKEVFDCIQINDEYRDNYNYYFTLFTKWCLNLVKLANNTLKNEYKTSGVLVLQGGQGCYKSTFASKLMPEKSLFKGDKTLDPDKTDSIIQNTNYILVEWGELDSTLKGEQSKLKQFITSSNDEYRSPYARFAEKHPRLTSYIGTVNKVDFLKDETGSRRFWIIPVVKCDINKMDTIDMNKFWGAVYSLWKDGTIKDYLEEDEQKKLYEVNARYNYQTDASYLVEEKIKWDMPKDQWDVYGITEIANYLMSKESKSIKIELEKKGLKYSAHRTRAGKVKKGFKIPRFEVEMH</sequence>
<proteinExistence type="predicted"/>
<name>A0A2S7FDM4_CLOBU</name>
<comment type="caution">
    <text evidence="2">The sequence shown here is derived from an EMBL/GenBank/DDBJ whole genome shotgun (WGS) entry which is preliminary data.</text>
</comment>
<dbReference type="EMBL" id="LRDH01000077">
    <property type="protein sequence ID" value="PPV16556.1"/>
    <property type="molecule type" value="Genomic_DNA"/>
</dbReference>
<accession>A0A2S7FDM4</accession>